<dbReference type="Pfam" id="PF13663">
    <property type="entry name" value="DUF4148"/>
    <property type="match status" value="1"/>
</dbReference>
<sequence>MNASKFAAVSTFALLAAFANVAAHADEADGSQYAGQATGQRTRAEVKAEAVAATGDRSQDLAALGNVAVHSTTTRAEVRAQAAKALRLGQISSGEAGAM</sequence>
<feature type="chain" id="PRO_5045142194" evidence="1">
    <location>
        <begin position="26"/>
        <end position="99"/>
    </location>
</feature>
<accession>A0ABW0N7X3</accession>
<protein>
    <submittedName>
        <fullName evidence="2">DUF4148 domain-containing protein</fullName>
    </submittedName>
</protein>
<dbReference type="Proteomes" id="UP001596037">
    <property type="component" value="Unassembled WGS sequence"/>
</dbReference>
<organism evidence="2 3">
    <name type="scientific">Caenimonas terrae</name>
    <dbReference type="NCBI Taxonomy" id="696074"/>
    <lineage>
        <taxon>Bacteria</taxon>
        <taxon>Pseudomonadati</taxon>
        <taxon>Pseudomonadota</taxon>
        <taxon>Betaproteobacteria</taxon>
        <taxon>Burkholderiales</taxon>
        <taxon>Comamonadaceae</taxon>
        <taxon>Caenimonas</taxon>
    </lineage>
</organism>
<proteinExistence type="predicted"/>
<evidence type="ECO:0000313" key="2">
    <source>
        <dbReference type="EMBL" id="MFC5496024.1"/>
    </source>
</evidence>
<keyword evidence="3" id="KW-1185">Reference proteome</keyword>
<feature type="signal peptide" evidence="1">
    <location>
        <begin position="1"/>
        <end position="25"/>
    </location>
</feature>
<dbReference type="RefSeq" id="WP_376848058.1">
    <property type="nucleotide sequence ID" value="NZ_JBHSMF010000002.1"/>
</dbReference>
<dbReference type="InterPro" id="IPR025421">
    <property type="entry name" value="DUF4148"/>
</dbReference>
<reference evidence="3" key="1">
    <citation type="journal article" date="2019" name="Int. J. Syst. Evol. Microbiol.">
        <title>The Global Catalogue of Microorganisms (GCM) 10K type strain sequencing project: providing services to taxonomists for standard genome sequencing and annotation.</title>
        <authorList>
            <consortium name="The Broad Institute Genomics Platform"/>
            <consortium name="The Broad Institute Genome Sequencing Center for Infectious Disease"/>
            <person name="Wu L."/>
            <person name="Ma J."/>
        </authorList>
    </citation>
    <scope>NUCLEOTIDE SEQUENCE [LARGE SCALE GENOMIC DNA]</scope>
    <source>
        <strain evidence="3">CCUG 57401</strain>
    </source>
</reference>
<keyword evidence="1" id="KW-0732">Signal</keyword>
<comment type="caution">
    <text evidence="2">The sequence shown here is derived from an EMBL/GenBank/DDBJ whole genome shotgun (WGS) entry which is preliminary data.</text>
</comment>
<gene>
    <name evidence="2" type="ORF">ACFPOE_00630</name>
</gene>
<evidence type="ECO:0000256" key="1">
    <source>
        <dbReference type="SAM" id="SignalP"/>
    </source>
</evidence>
<evidence type="ECO:0000313" key="3">
    <source>
        <dbReference type="Proteomes" id="UP001596037"/>
    </source>
</evidence>
<dbReference type="EMBL" id="JBHSMF010000002">
    <property type="protein sequence ID" value="MFC5496024.1"/>
    <property type="molecule type" value="Genomic_DNA"/>
</dbReference>
<name>A0ABW0N7X3_9BURK</name>